<dbReference type="GeneID" id="85197354"/>
<organism evidence="1 2">
    <name type="scientific">Methanimicrococcus stummii</name>
    <dbReference type="NCBI Taxonomy" id="3028294"/>
    <lineage>
        <taxon>Archaea</taxon>
        <taxon>Methanobacteriati</taxon>
        <taxon>Methanobacteriota</taxon>
        <taxon>Stenosarchaea group</taxon>
        <taxon>Methanomicrobia</taxon>
        <taxon>Methanosarcinales</taxon>
        <taxon>Methanosarcinaceae</taxon>
        <taxon>Methanimicrococcus</taxon>
    </lineage>
</organism>
<reference evidence="1 2" key="1">
    <citation type="submission" date="2023-07" db="EMBL/GenBank/DDBJ databases">
        <title>Closed genome sequence of Methanimicrococcus sp. Es2.</title>
        <authorList>
            <person name="Protasov E."/>
            <person name="Platt K."/>
            <person name="Reeh H."/>
            <person name="Poehlein A."/>
            <person name="Daniel R."/>
            <person name="Brune A."/>
        </authorList>
    </citation>
    <scope>NUCLEOTIDE SEQUENCE [LARGE SCALE GENOMIC DNA]</scope>
    <source>
        <strain evidence="1 2">Es2</strain>
    </source>
</reference>
<dbReference type="AlphaFoldDB" id="A0AA96ZX57"/>
<dbReference type="RefSeq" id="WP_316558693.1">
    <property type="nucleotide sequence ID" value="NZ_CP131062.1"/>
</dbReference>
<gene>
    <name evidence="1" type="ORF">MmiEs2_08880</name>
</gene>
<dbReference type="KEGG" id="mees:MmiEs2_08880"/>
<evidence type="ECO:0000313" key="1">
    <source>
        <dbReference type="EMBL" id="WNY28685.1"/>
    </source>
</evidence>
<name>A0AA96ZX57_9EURY</name>
<dbReference type="EMBL" id="CP131062">
    <property type="protein sequence ID" value="WNY28685.1"/>
    <property type="molecule type" value="Genomic_DNA"/>
</dbReference>
<protein>
    <submittedName>
        <fullName evidence="1">Uncharacterized protein</fullName>
    </submittedName>
</protein>
<keyword evidence="2" id="KW-1185">Reference proteome</keyword>
<evidence type="ECO:0000313" key="2">
    <source>
        <dbReference type="Proteomes" id="UP001302662"/>
    </source>
</evidence>
<dbReference type="Proteomes" id="UP001302662">
    <property type="component" value="Chromosome"/>
</dbReference>
<proteinExistence type="predicted"/>
<accession>A0AA96ZX57</accession>
<sequence>MSIYNQLQSLQYEFEKYRDADTDKPSFYYFVEHCGKVKAVIDKLFEDISEIGSEPPTIGNNSRTVRLIRKVAGKAMAEQKLVAKATELPITKAWTANGITETIARIKKLEQKAAPKIENLTKIETMVTTTLTVGNYKSVQKMVVDGLKMKKEKPGASVETMIPMKYRVFISKEDIQTVDSLLNFVASDITDEDINEIANMNYISFKYSVLMMITALRLTYEFPPNYEIYRFCSMLPKNPNENSELIQKLEDMITFTDSKMSNIMKLAKTYDKYEQYESKVLGGKE</sequence>